<evidence type="ECO:0000256" key="3">
    <source>
        <dbReference type="PIRSR" id="PIRSR000103-1"/>
    </source>
</evidence>
<dbReference type="Pfam" id="PF14833">
    <property type="entry name" value="NAD_binding_11"/>
    <property type="match status" value="1"/>
</dbReference>
<dbReference type="EMBL" id="AJ515144">
    <property type="protein sequence ID" value="CAI47836.1"/>
    <property type="molecule type" value="Genomic_DNA"/>
</dbReference>
<dbReference type="Gene3D" id="3.40.50.720">
    <property type="entry name" value="NAD(P)-binding Rossmann-like Domain"/>
    <property type="match status" value="1"/>
</dbReference>
<accession>Q5GRD2</accession>
<dbReference type="SUPFAM" id="SSF48179">
    <property type="entry name" value="6-phosphogluconate dehydrogenase C-terminal domain-like"/>
    <property type="match status" value="1"/>
</dbReference>
<feature type="domain" description="3-hydroxyisobutyrate dehydrogenase-like NAD-binding" evidence="5">
    <location>
        <begin position="170"/>
        <end position="274"/>
    </location>
</feature>
<name>Q5GRD2_ACHXA</name>
<dbReference type="AlphaFoldDB" id="Q5GRD2"/>
<dbReference type="GO" id="GO:0016491">
    <property type="term" value="F:oxidoreductase activity"/>
    <property type="evidence" value="ECO:0007669"/>
    <property type="project" value="UniProtKB-KW"/>
</dbReference>
<evidence type="ECO:0000259" key="4">
    <source>
        <dbReference type="Pfam" id="PF03446"/>
    </source>
</evidence>
<dbReference type="InterPro" id="IPR008927">
    <property type="entry name" value="6-PGluconate_DH-like_C_sf"/>
</dbReference>
<protein>
    <submittedName>
        <fullName evidence="6">Putative dehydrogenase</fullName>
    </submittedName>
</protein>
<reference evidence="6" key="1">
    <citation type="journal article" date="2004" name="Int. Biodeterior. Biodegradation">
        <title>Chlorocatechol catabolic enzymes from Achromobacter xylosoxidans A8.</title>
        <authorList>
            <person name="Jencova V."/>
            <person name="Strnad H."/>
            <person name="Chodora Z."/>
            <person name="Ulbrich P."/>
            <person name="Hickey W.J."/>
            <person name="Paces V."/>
        </authorList>
    </citation>
    <scope>NUCLEOTIDE SEQUENCE [LARGE SCALE GENOMIC DNA]</scope>
    <source>
        <strain evidence="6">A8</strain>
        <plasmid evidence="6">pA81</plasmid>
    </source>
</reference>
<dbReference type="PANTHER" id="PTHR43580">
    <property type="entry name" value="OXIDOREDUCTASE GLYR1-RELATED"/>
    <property type="match status" value="1"/>
</dbReference>
<dbReference type="InterPro" id="IPR029154">
    <property type="entry name" value="HIBADH-like_NADP-bd"/>
</dbReference>
<keyword evidence="6" id="KW-0614">Plasmid</keyword>
<dbReference type="RefSeq" id="WP_011255158.1">
    <property type="nucleotide sequence ID" value="NC_006830.1"/>
</dbReference>
<proteinExistence type="predicted"/>
<dbReference type="PANTHER" id="PTHR43580:SF2">
    <property type="entry name" value="CYTOKINE-LIKE NUCLEAR FACTOR N-PAC"/>
    <property type="match status" value="1"/>
</dbReference>
<organism evidence="6">
    <name type="scientific">Achromobacter xylosoxidans (strain A8)</name>
    <dbReference type="NCBI Taxonomy" id="762376"/>
    <lineage>
        <taxon>Bacteria</taxon>
        <taxon>Pseudomonadati</taxon>
        <taxon>Pseudomonadota</taxon>
        <taxon>Betaproteobacteria</taxon>
        <taxon>Burkholderiales</taxon>
        <taxon>Alcaligenaceae</taxon>
        <taxon>Achromobacter</taxon>
    </lineage>
</organism>
<evidence type="ECO:0000313" key="6">
    <source>
        <dbReference type="EMBL" id="CAI47836.1"/>
    </source>
</evidence>
<dbReference type="InterPro" id="IPR036291">
    <property type="entry name" value="NAD(P)-bd_dom_sf"/>
</dbReference>
<evidence type="ECO:0000256" key="2">
    <source>
        <dbReference type="ARBA" id="ARBA00023027"/>
    </source>
</evidence>
<dbReference type="GO" id="GO:0051287">
    <property type="term" value="F:NAD binding"/>
    <property type="evidence" value="ECO:0007669"/>
    <property type="project" value="InterPro"/>
</dbReference>
<dbReference type="InterPro" id="IPR051265">
    <property type="entry name" value="HIBADH-related_NP60_sf"/>
</dbReference>
<dbReference type="Pfam" id="PF03446">
    <property type="entry name" value="NAD_binding_2"/>
    <property type="match status" value="1"/>
</dbReference>
<keyword evidence="1" id="KW-0560">Oxidoreductase</keyword>
<dbReference type="SUPFAM" id="SSF51735">
    <property type="entry name" value="NAD(P)-binding Rossmann-fold domains"/>
    <property type="match status" value="1"/>
</dbReference>
<evidence type="ECO:0000256" key="1">
    <source>
        <dbReference type="ARBA" id="ARBA00023002"/>
    </source>
</evidence>
<dbReference type="Gene3D" id="1.10.1040.10">
    <property type="entry name" value="N-(1-d-carboxylethyl)-l-norvaline Dehydrogenase, domain 2"/>
    <property type="match status" value="1"/>
</dbReference>
<dbReference type="InterPro" id="IPR013328">
    <property type="entry name" value="6PGD_dom2"/>
</dbReference>
<reference evidence="6" key="2">
    <citation type="submission" date="2005-01" db="EMBL/GenBank/DDBJ databases">
        <title>Analysis of large plasmid from chlorobenzoic acids degrading strain Achromobacter xylosoxidans A8.</title>
        <authorList>
            <person name="Jencova V."/>
        </authorList>
    </citation>
    <scope>NUCLEOTIDE SEQUENCE</scope>
    <source>
        <strain evidence="6">A8</strain>
        <plasmid evidence="6">pA81</plasmid>
    </source>
</reference>
<keyword evidence="2" id="KW-0520">NAD</keyword>
<evidence type="ECO:0000259" key="5">
    <source>
        <dbReference type="Pfam" id="PF14833"/>
    </source>
</evidence>
<dbReference type="InterPro" id="IPR006115">
    <property type="entry name" value="6PGDH_NADP-bd"/>
</dbReference>
<dbReference type="GO" id="GO:0050661">
    <property type="term" value="F:NADP binding"/>
    <property type="evidence" value="ECO:0007669"/>
    <property type="project" value="InterPro"/>
</dbReference>
<sequence length="275" mass="28967">MAQEISGVVGIIGIGQLGSAIASNLLDMGYRVVGYRRNRNEAQAFVDAGGELVDTPSLVVQQADFIFLCLPNESASNAVLEGVGGILPLLKDGKTVVEVGTYRKSFKLMQAEKIQATGANILEAELSGSPSLVLHAKRAFYVGGTDSVYEKCEPLLQAITDNRFFLGAFGTAVSMKLIANYLVTVNTLAAAEAMNLGTRAGFSPDLLARVLSVGAGASAMMSVRAPIMASRKFEPAPGSFITLEKYLDLGQELVSELGCSAPLYAAAVPVFQACY</sequence>
<feature type="active site" evidence="3">
    <location>
        <position position="176"/>
    </location>
</feature>
<dbReference type="InterPro" id="IPR015815">
    <property type="entry name" value="HIBADH-related"/>
</dbReference>
<geneLocation type="plasmid" evidence="6">
    <name>pA81</name>
</geneLocation>
<feature type="domain" description="6-phosphogluconate dehydrogenase NADP-binding" evidence="4">
    <location>
        <begin position="9"/>
        <end position="167"/>
    </location>
</feature>
<dbReference type="PIRSF" id="PIRSF000103">
    <property type="entry name" value="HIBADH"/>
    <property type="match status" value="1"/>
</dbReference>